<keyword evidence="3" id="KW-1185">Reference proteome</keyword>
<comment type="caution">
    <text evidence="2">The sequence shown here is derived from an EMBL/GenBank/DDBJ whole genome shotgun (WGS) entry which is preliminary data.</text>
</comment>
<reference evidence="2" key="1">
    <citation type="journal article" date="2020" name="Nat. Commun.">
        <title>Large-scale genome sequencing of mycorrhizal fungi provides insights into the early evolution of symbiotic traits.</title>
        <authorList>
            <person name="Miyauchi S."/>
            <person name="Kiss E."/>
            <person name="Kuo A."/>
            <person name="Drula E."/>
            <person name="Kohler A."/>
            <person name="Sanchez-Garcia M."/>
            <person name="Morin E."/>
            <person name="Andreopoulos B."/>
            <person name="Barry K.W."/>
            <person name="Bonito G."/>
            <person name="Buee M."/>
            <person name="Carver A."/>
            <person name="Chen C."/>
            <person name="Cichocki N."/>
            <person name="Clum A."/>
            <person name="Culley D."/>
            <person name="Crous P.W."/>
            <person name="Fauchery L."/>
            <person name="Girlanda M."/>
            <person name="Hayes R.D."/>
            <person name="Keri Z."/>
            <person name="LaButti K."/>
            <person name="Lipzen A."/>
            <person name="Lombard V."/>
            <person name="Magnuson J."/>
            <person name="Maillard F."/>
            <person name="Murat C."/>
            <person name="Nolan M."/>
            <person name="Ohm R.A."/>
            <person name="Pangilinan J."/>
            <person name="Pereira M.F."/>
            <person name="Perotto S."/>
            <person name="Peter M."/>
            <person name="Pfister S."/>
            <person name="Riley R."/>
            <person name="Sitrit Y."/>
            <person name="Stielow J.B."/>
            <person name="Szollosi G."/>
            <person name="Zifcakova L."/>
            <person name="Stursova M."/>
            <person name="Spatafora J.W."/>
            <person name="Tedersoo L."/>
            <person name="Vaario L.M."/>
            <person name="Yamada A."/>
            <person name="Yan M."/>
            <person name="Wang P."/>
            <person name="Xu J."/>
            <person name="Bruns T."/>
            <person name="Baldrian P."/>
            <person name="Vilgalys R."/>
            <person name="Dunand C."/>
            <person name="Henrissat B."/>
            <person name="Grigoriev I.V."/>
            <person name="Hibbett D."/>
            <person name="Nagy L.G."/>
            <person name="Martin F.M."/>
        </authorList>
    </citation>
    <scope>NUCLEOTIDE SEQUENCE</scope>
    <source>
        <strain evidence="2">UP504</strain>
    </source>
</reference>
<accession>A0A9P6AQ80</accession>
<organism evidence="2 3">
    <name type="scientific">Hydnum rufescens UP504</name>
    <dbReference type="NCBI Taxonomy" id="1448309"/>
    <lineage>
        <taxon>Eukaryota</taxon>
        <taxon>Fungi</taxon>
        <taxon>Dikarya</taxon>
        <taxon>Basidiomycota</taxon>
        <taxon>Agaricomycotina</taxon>
        <taxon>Agaricomycetes</taxon>
        <taxon>Cantharellales</taxon>
        <taxon>Hydnaceae</taxon>
        <taxon>Hydnum</taxon>
    </lineage>
</organism>
<evidence type="ECO:0000313" key="2">
    <source>
        <dbReference type="EMBL" id="KAF9509639.1"/>
    </source>
</evidence>
<proteinExistence type="predicted"/>
<evidence type="ECO:0000313" key="3">
    <source>
        <dbReference type="Proteomes" id="UP000886523"/>
    </source>
</evidence>
<dbReference type="EMBL" id="MU129031">
    <property type="protein sequence ID" value="KAF9509639.1"/>
    <property type="molecule type" value="Genomic_DNA"/>
</dbReference>
<name>A0A9P6AQ80_9AGAM</name>
<protein>
    <submittedName>
        <fullName evidence="2">Uncharacterized protein</fullName>
    </submittedName>
</protein>
<gene>
    <name evidence="2" type="ORF">BS47DRAFT_139615</name>
</gene>
<feature type="compositionally biased region" description="Polar residues" evidence="1">
    <location>
        <begin position="12"/>
        <end position="36"/>
    </location>
</feature>
<dbReference type="Proteomes" id="UP000886523">
    <property type="component" value="Unassembled WGS sequence"/>
</dbReference>
<evidence type="ECO:0000256" key="1">
    <source>
        <dbReference type="SAM" id="MobiDB-lite"/>
    </source>
</evidence>
<sequence>MVKPSNKKHQPSKPSSNMQNAHSNTAGPMTSPVRPTSSASLLAPPSEDAGVCVVCEDECTCGAAKTTVSSTKKLFPLSPPMPIPRGILTLRRSEAAHLNHTPLRVKPPRKAPALPNSIRLPKIPIRNQHSPSHPELPRREQVSITSHLADHREKLLILVYWPLPRSRPTWTRMTNSPIILRIFPPFYLLLFSVRTSLLMTQIHSLVKMSTVLSKPRKRS</sequence>
<dbReference type="AlphaFoldDB" id="A0A9P6AQ80"/>
<feature type="compositionally biased region" description="Basic residues" evidence="1">
    <location>
        <begin position="1"/>
        <end position="11"/>
    </location>
</feature>
<feature type="region of interest" description="Disordered" evidence="1">
    <location>
        <begin position="1"/>
        <end position="43"/>
    </location>
</feature>